<keyword evidence="12" id="KW-1185">Reference proteome</keyword>
<feature type="transmembrane region" description="Helical" evidence="9">
    <location>
        <begin position="243"/>
        <end position="261"/>
    </location>
</feature>
<feature type="transmembrane region" description="Helical" evidence="9">
    <location>
        <begin position="149"/>
        <end position="172"/>
    </location>
</feature>
<keyword evidence="4 9" id="KW-1003">Cell membrane</keyword>
<evidence type="ECO:0000256" key="4">
    <source>
        <dbReference type="ARBA" id="ARBA00022475"/>
    </source>
</evidence>
<dbReference type="InterPro" id="IPR000412">
    <property type="entry name" value="ABC_2_transport"/>
</dbReference>
<feature type="transmembrane region" description="Helical" evidence="9">
    <location>
        <begin position="184"/>
        <end position="205"/>
    </location>
</feature>
<evidence type="ECO:0000313" key="12">
    <source>
        <dbReference type="Proteomes" id="UP000006683"/>
    </source>
</evidence>
<dbReference type="PROSITE" id="PS51012">
    <property type="entry name" value="ABC_TM2"/>
    <property type="match status" value="1"/>
</dbReference>
<keyword evidence="5" id="KW-0997">Cell inner membrane</keyword>
<evidence type="ECO:0000256" key="9">
    <source>
        <dbReference type="RuleBase" id="RU361157"/>
    </source>
</evidence>
<dbReference type="AlphaFoldDB" id="E1SP16"/>
<dbReference type="GO" id="GO:0015920">
    <property type="term" value="P:lipopolysaccharide transport"/>
    <property type="evidence" value="ECO:0007669"/>
    <property type="project" value="TreeGrafter"/>
</dbReference>
<dbReference type="InterPro" id="IPR013525">
    <property type="entry name" value="ABC2_TM"/>
</dbReference>
<evidence type="ECO:0000313" key="11">
    <source>
        <dbReference type="EMBL" id="ADN74665.1"/>
    </source>
</evidence>
<dbReference type="PRINTS" id="PR00164">
    <property type="entry name" value="ABC2TRNSPORT"/>
</dbReference>
<organism evidence="11 12">
    <name type="scientific">Ferrimonas balearica (strain DSM 9799 / CCM 4581 / KCTC 23876 / PAT)</name>
    <dbReference type="NCBI Taxonomy" id="550540"/>
    <lineage>
        <taxon>Bacteria</taxon>
        <taxon>Pseudomonadati</taxon>
        <taxon>Pseudomonadota</taxon>
        <taxon>Gammaproteobacteria</taxon>
        <taxon>Alteromonadales</taxon>
        <taxon>Ferrimonadaceae</taxon>
        <taxon>Ferrimonas</taxon>
    </lineage>
</organism>
<accession>E1SP16</accession>
<evidence type="ECO:0000256" key="8">
    <source>
        <dbReference type="ARBA" id="ARBA00023136"/>
    </source>
</evidence>
<dbReference type="KEGG" id="fbl:Fbal_0451"/>
<evidence type="ECO:0000256" key="1">
    <source>
        <dbReference type="ARBA" id="ARBA00004429"/>
    </source>
</evidence>
<feature type="transmembrane region" description="Helical" evidence="9">
    <location>
        <begin position="42"/>
        <end position="63"/>
    </location>
</feature>
<feature type="domain" description="ABC transmembrane type-2" evidence="10">
    <location>
        <begin position="40"/>
        <end position="261"/>
    </location>
</feature>
<comment type="subcellular location">
    <subcellularLocation>
        <location evidence="1 9">Cell inner membrane</location>
        <topology evidence="1 9">Multi-pass membrane protein</topology>
    </subcellularLocation>
</comment>
<dbReference type="Pfam" id="PF01061">
    <property type="entry name" value="ABC2_membrane"/>
    <property type="match status" value="1"/>
</dbReference>
<dbReference type="Proteomes" id="UP000006683">
    <property type="component" value="Chromosome"/>
</dbReference>
<dbReference type="GeneID" id="67180695"/>
<proteinExistence type="inferred from homology"/>
<evidence type="ECO:0000259" key="10">
    <source>
        <dbReference type="PROSITE" id="PS51012"/>
    </source>
</evidence>
<evidence type="ECO:0000256" key="6">
    <source>
        <dbReference type="ARBA" id="ARBA00022692"/>
    </source>
</evidence>
<dbReference type="PANTHER" id="PTHR30413:SF8">
    <property type="entry name" value="TRANSPORT PERMEASE PROTEIN"/>
    <property type="match status" value="1"/>
</dbReference>
<feature type="transmembrane region" description="Helical" evidence="9">
    <location>
        <begin position="69"/>
        <end position="87"/>
    </location>
</feature>
<keyword evidence="8 9" id="KW-0472">Membrane</keyword>
<dbReference type="PANTHER" id="PTHR30413">
    <property type="entry name" value="INNER MEMBRANE TRANSPORT PERMEASE"/>
    <property type="match status" value="1"/>
</dbReference>
<dbReference type="GO" id="GO:0140359">
    <property type="term" value="F:ABC-type transporter activity"/>
    <property type="evidence" value="ECO:0007669"/>
    <property type="project" value="InterPro"/>
</dbReference>
<feature type="transmembrane region" description="Helical" evidence="9">
    <location>
        <begin position="125"/>
        <end position="143"/>
    </location>
</feature>
<keyword evidence="6 9" id="KW-0812">Transmembrane</keyword>
<reference evidence="11 12" key="1">
    <citation type="journal article" date="2010" name="Stand. Genomic Sci.">
        <title>Complete genome sequence of Ferrimonas balearica type strain (PAT).</title>
        <authorList>
            <person name="Nolan M."/>
            <person name="Sikorski J."/>
            <person name="Davenport K."/>
            <person name="Lucas S."/>
            <person name="Glavina Del Rio T."/>
            <person name="Tice H."/>
            <person name="Cheng J."/>
            <person name="Goodwin L."/>
            <person name="Pitluck S."/>
            <person name="Liolios K."/>
            <person name="Ivanova N."/>
            <person name="Mavromatis K."/>
            <person name="Ovchinnikova G."/>
            <person name="Pati A."/>
            <person name="Chen A."/>
            <person name="Palaniappan K."/>
            <person name="Land M."/>
            <person name="Hauser L."/>
            <person name="Chang Y."/>
            <person name="Jeffries C."/>
            <person name="Tapia R."/>
            <person name="Brettin T."/>
            <person name="Detter J."/>
            <person name="Han C."/>
            <person name="Yasawong M."/>
            <person name="Rohde M."/>
            <person name="Tindall B."/>
            <person name="Goker M."/>
            <person name="Woyke T."/>
            <person name="Bristow J."/>
            <person name="Eisen J."/>
            <person name="Markowitz V."/>
            <person name="Hugenholtz P."/>
            <person name="Kyrpides N."/>
            <person name="Klenk H."/>
            <person name="Lapidus A."/>
        </authorList>
    </citation>
    <scope>NUCLEOTIDE SEQUENCE [LARGE SCALE GENOMIC DNA]</scope>
    <source>
        <strain evidence="12">DSM 9799 / CCM 4581 / KCTC 23876 / PAT</strain>
    </source>
</reference>
<sequence>MNTTNTLIRPPKRSHWQITCDVVFALIIRELKTRFGANRLGYFWALAEPIAQAGIMVLIFTLLGRNSISGVPVALFMLVAILPFKFFSKLVPQLTAAVEANKGLLSYRQVTAADPILSRVIIETVTFLVVYLLLMATLAWLNFSVVPENLLALLGVSALVLMLALGLGLMLCSAVTYWKDTGKVVAMVMQPMFFISGIFFCATMIPQQYWYLFSWNPLFHVTELSRDAYFSAYTTPVGSWEYLGLWAFSCFTLGLMTFRVCQQRFITS</sequence>
<keyword evidence="7 9" id="KW-1133">Transmembrane helix</keyword>
<dbReference type="HOGENOM" id="CLU_060703_5_1_6"/>
<dbReference type="InterPro" id="IPR047817">
    <property type="entry name" value="ABC2_TM_bact-type"/>
</dbReference>
<dbReference type="GO" id="GO:0043190">
    <property type="term" value="C:ATP-binding cassette (ABC) transporter complex"/>
    <property type="evidence" value="ECO:0007669"/>
    <property type="project" value="InterPro"/>
</dbReference>
<evidence type="ECO:0000256" key="7">
    <source>
        <dbReference type="ARBA" id="ARBA00022989"/>
    </source>
</evidence>
<protein>
    <recommendedName>
        <fullName evidence="9">Transport permease protein</fullName>
    </recommendedName>
</protein>
<evidence type="ECO:0000256" key="2">
    <source>
        <dbReference type="ARBA" id="ARBA00007783"/>
    </source>
</evidence>
<evidence type="ECO:0000256" key="5">
    <source>
        <dbReference type="ARBA" id="ARBA00022519"/>
    </source>
</evidence>
<comment type="similarity">
    <text evidence="2 9">Belongs to the ABC-2 integral membrane protein family.</text>
</comment>
<dbReference type="OrthoDB" id="9814458at2"/>
<dbReference type="EMBL" id="CP002209">
    <property type="protein sequence ID" value="ADN74665.1"/>
    <property type="molecule type" value="Genomic_DNA"/>
</dbReference>
<dbReference type="RefSeq" id="WP_013343971.1">
    <property type="nucleotide sequence ID" value="NC_014541.1"/>
</dbReference>
<gene>
    <name evidence="11" type="ordered locus">Fbal_0451</name>
</gene>
<keyword evidence="3 9" id="KW-0813">Transport</keyword>
<name>E1SP16_FERBD</name>
<evidence type="ECO:0000256" key="3">
    <source>
        <dbReference type="ARBA" id="ARBA00022448"/>
    </source>
</evidence>
<dbReference type="STRING" id="550540.Fbal_0451"/>
<dbReference type="eggNOG" id="COG1682">
    <property type="taxonomic scope" value="Bacteria"/>
</dbReference>